<sequence length="347" mass="38495">MIGDGHLQVLQHLIDSQMETSCHIAFEFADEEQLKDPVCYLKKAFLLVKNIMEDTMRFRDETPNAKAISQLQRLSVRLKSCFTKDYEKQDKACVRTFYETPLQLMEKIKNVFNETKNLLEEDWKIFTKNCSDSFAKCSSPDVVTKPECNCLYPKATPSSDLASVSPHQPLAPSKVPKAGLTWADSEGPEGGSLLPSEQPLQTVDPGNAKHRPPRSTCQSLESPETPSLKDSPTGGSQQPHPSTGAPGFGVKHILDSGLDTNWALEEASGEASHERQPEKTFNPQLPGFVFHVLVPSIILVLLAVGGLLFYRRRCRSHQESQTADSLVRHPEGSSLTQDADRQVELPV</sequence>
<keyword evidence="15" id="KW-0325">Glycoprotein</keyword>
<evidence type="ECO:0000256" key="9">
    <source>
        <dbReference type="ARBA" id="ARBA00022859"/>
    </source>
</evidence>
<dbReference type="GO" id="GO:0030316">
    <property type="term" value="P:osteoclast differentiation"/>
    <property type="evidence" value="ECO:0007669"/>
    <property type="project" value="UniProtKB-ARBA"/>
</dbReference>
<evidence type="ECO:0000256" key="16">
    <source>
        <dbReference type="ARBA" id="ARBA00023198"/>
    </source>
</evidence>
<organism evidence="22 23">
    <name type="scientific">Fukomys damarensis</name>
    <name type="common">Damaraland mole rat</name>
    <name type="synonym">Cryptomys damarensis</name>
    <dbReference type="NCBI Taxonomy" id="885580"/>
    <lineage>
        <taxon>Eukaryota</taxon>
        <taxon>Metazoa</taxon>
        <taxon>Chordata</taxon>
        <taxon>Craniata</taxon>
        <taxon>Vertebrata</taxon>
        <taxon>Euteleostomi</taxon>
        <taxon>Mammalia</taxon>
        <taxon>Eutheria</taxon>
        <taxon>Euarchontoglires</taxon>
        <taxon>Glires</taxon>
        <taxon>Rodentia</taxon>
        <taxon>Hystricomorpha</taxon>
        <taxon>Bathyergidae</taxon>
        <taxon>Fukomys</taxon>
    </lineage>
</organism>
<dbReference type="InterPro" id="IPR009079">
    <property type="entry name" value="4_helix_cytokine-like_core"/>
</dbReference>
<dbReference type="GO" id="GO:0005615">
    <property type="term" value="C:extracellular space"/>
    <property type="evidence" value="ECO:0007669"/>
    <property type="project" value="UniProtKB-KW"/>
</dbReference>
<evidence type="ECO:0000256" key="19">
    <source>
        <dbReference type="ARBA" id="ARBA00075266"/>
    </source>
</evidence>
<dbReference type="Gene3D" id="1.20.1250.10">
    <property type="match status" value="1"/>
</dbReference>
<proteinExistence type="predicted"/>
<keyword evidence="12" id="KW-0339">Growth factor</keyword>
<keyword evidence="11 21" id="KW-1133">Transmembrane helix</keyword>
<keyword evidence="8" id="KW-0732">Signal</keyword>
<comment type="function">
    <text evidence="17">Cytokine that plays an essential role in the regulation of survival, proliferation and differentiation of hematopoietic precursor cells, especially mononuclear phagocytes, such as macrophages and monocytes. Promotes the release of pro-inflammatory chemokines, and thereby plays an important role in innate immunity and in inflammatory processes. Plays an important role in the regulation of osteoclast proliferation and differentiation, the regulation of bone resorption, and is required for normal bone development. Required for normal male and female fertility. Promotes reorganization of the actin cytoskeleton, regulates formation of membrane ruffles, cell adhesion and cell migration. Plays a role in lipoprotein clearance.</text>
</comment>
<evidence type="ECO:0000256" key="6">
    <source>
        <dbReference type="ARBA" id="ARBA00022588"/>
    </source>
</evidence>
<keyword evidence="9" id="KW-0391">Immunity</keyword>
<dbReference type="PANTHER" id="PTHR10058">
    <property type="entry name" value="MACROPHAGE COLONY STIMULATING FACTOR"/>
    <property type="match status" value="1"/>
</dbReference>
<accession>A0A091CY50</accession>
<keyword evidence="10" id="KW-0654">Proteoglycan</keyword>
<evidence type="ECO:0000256" key="7">
    <source>
        <dbReference type="ARBA" id="ARBA00022692"/>
    </source>
</evidence>
<dbReference type="eggNOG" id="ENOG502S271">
    <property type="taxonomic scope" value="Eukaryota"/>
</dbReference>
<evidence type="ECO:0000256" key="4">
    <source>
        <dbReference type="ARBA" id="ARBA00022514"/>
    </source>
</evidence>
<dbReference type="GO" id="GO:0030225">
    <property type="term" value="P:macrophage differentiation"/>
    <property type="evidence" value="ECO:0007669"/>
    <property type="project" value="UniProtKB-ARBA"/>
</dbReference>
<feature type="compositionally biased region" description="Basic and acidic residues" evidence="20">
    <location>
        <begin position="338"/>
        <end position="347"/>
    </location>
</feature>
<keyword evidence="13 21" id="KW-0472">Membrane</keyword>
<keyword evidence="14" id="KW-1015">Disulfide bond</keyword>
<feature type="compositionally biased region" description="Polar residues" evidence="20">
    <location>
        <begin position="215"/>
        <end position="241"/>
    </location>
</feature>
<dbReference type="PANTHER" id="PTHR10058:SF0">
    <property type="entry name" value="MACROPHAGE COLONY-STIMULATING FACTOR 1"/>
    <property type="match status" value="1"/>
</dbReference>
<dbReference type="Proteomes" id="UP000028990">
    <property type="component" value="Unassembled WGS sequence"/>
</dbReference>
<dbReference type="GO" id="GO:0005125">
    <property type="term" value="F:cytokine activity"/>
    <property type="evidence" value="ECO:0007669"/>
    <property type="project" value="UniProtKB-KW"/>
</dbReference>
<evidence type="ECO:0000256" key="11">
    <source>
        <dbReference type="ARBA" id="ARBA00022989"/>
    </source>
</evidence>
<evidence type="ECO:0000256" key="10">
    <source>
        <dbReference type="ARBA" id="ARBA00022974"/>
    </source>
</evidence>
<evidence type="ECO:0000256" key="3">
    <source>
        <dbReference type="ARBA" id="ARBA00022475"/>
    </source>
</evidence>
<dbReference type="FunFam" id="1.20.1250.10:FF:000010">
    <property type="entry name" value="Macrophage colony-stimulating factor 1"/>
    <property type="match status" value="1"/>
</dbReference>
<comment type="subcellular location">
    <subcellularLocation>
        <location evidence="2">Cell membrane</location>
        <topology evidence="2">Single-pass type I membrane protein</topology>
    </subcellularLocation>
    <subcellularLocation>
        <location evidence="1">Secreted</location>
        <location evidence="1">Extracellular space</location>
    </subcellularLocation>
</comment>
<evidence type="ECO:0000256" key="5">
    <source>
        <dbReference type="ARBA" id="ARBA00022525"/>
    </source>
</evidence>
<dbReference type="InterPro" id="IPR008001">
    <property type="entry name" value="MCSF-1"/>
</dbReference>
<evidence type="ECO:0000256" key="18">
    <source>
        <dbReference type="ARBA" id="ARBA00074392"/>
    </source>
</evidence>
<keyword evidence="16" id="KW-0395">Inflammatory response</keyword>
<evidence type="ECO:0000313" key="22">
    <source>
        <dbReference type="EMBL" id="KFO22835.1"/>
    </source>
</evidence>
<feature type="region of interest" description="Disordered" evidence="20">
    <location>
        <begin position="319"/>
        <end position="347"/>
    </location>
</feature>
<dbReference type="SUPFAM" id="SSF47266">
    <property type="entry name" value="4-helical cytokines"/>
    <property type="match status" value="1"/>
</dbReference>
<keyword evidence="7 21" id="KW-0812">Transmembrane</keyword>
<evidence type="ECO:0000256" key="20">
    <source>
        <dbReference type="SAM" id="MobiDB-lite"/>
    </source>
</evidence>
<gene>
    <name evidence="22" type="ORF">H920_15782</name>
</gene>
<evidence type="ECO:0000256" key="8">
    <source>
        <dbReference type="ARBA" id="ARBA00022729"/>
    </source>
</evidence>
<feature type="transmembrane region" description="Helical" evidence="21">
    <location>
        <begin position="288"/>
        <end position="310"/>
    </location>
</feature>
<dbReference type="GO" id="GO:0042802">
    <property type="term" value="F:identical protein binding"/>
    <property type="evidence" value="ECO:0007669"/>
    <property type="project" value="UniProtKB-ARBA"/>
</dbReference>
<evidence type="ECO:0000256" key="13">
    <source>
        <dbReference type="ARBA" id="ARBA00023136"/>
    </source>
</evidence>
<feature type="region of interest" description="Disordered" evidence="20">
    <location>
        <begin position="158"/>
        <end position="251"/>
    </location>
</feature>
<keyword evidence="23" id="KW-1185">Reference proteome</keyword>
<evidence type="ECO:0000256" key="1">
    <source>
        <dbReference type="ARBA" id="ARBA00004239"/>
    </source>
</evidence>
<evidence type="ECO:0000256" key="17">
    <source>
        <dbReference type="ARBA" id="ARBA00059895"/>
    </source>
</evidence>
<dbReference type="GO" id="GO:0006954">
    <property type="term" value="P:inflammatory response"/>
    <property type="evidence" value="ECO:0007669"/>
    <property type="project" value="UniProtKB-KW"/>
</dbReference>
<evidence type="ECO:0000256" key="15">
    <source>
        <dbReference type="ARBA" id="ARBA00023180"/>
    </source>
</evidence>
<dbReference type="Pfam" id="PF05337">
    <property type="entry name" value="CSF-1"/>
    <property type="match status" value="1"/>
</dbReference>
<reference evidence="22 23" key="1">
    <citation type="submission" date="2013-11" db="EMBL/GenBank/DDBJ databases">
        <title>The Damaraland mole rat (Fukomys damarensis) genome and evolution of African mole rats.</title>
        <authorList>
            <person name="Gladyshev V.N."/>
            <person name="Fang X."/>
        </authorList>
    </citation>
    <scope>NUCLEOTIDE SEQUENCE [LARGE SCALE GENOMIC DNA]</scope>
    <source>
        <tissue evidence="22">Liver</tissue>
    </source>
</reference>
<keyword evidence="5" id="KW-0964">Secreted</keyword>
<dbReference type="GO" id="GO:0008083">
    <property type="term" value="F:growth factor activity"/>
    <property type="evidence" value="ECO:0007669"/>
    <property type="project" value="UniProtKB-KW"/>
</dbReference>
<protein>
    <recommendedName>
        <fullName evidence="18">Macrophage colony-stimulating factor 1</fullName>
    </recommendedName>
    <alternativeName>
        <fullName evidence="19">Proteoglycan macrophage colony-stimulating factor</fullName>
    </alternativeName>
</protein>
<dbReference type="GO" id="GO:0045087">
    <property type="term" value="P:innate immune response"/>
    <property type="evidence" value="ECO:0007669"/>
    <property type="project" value="UniProtKB-KW"/>
</dbReference>
<dbReference type="GO" id="GO:0045651">
    <property type="term" value="P:positive regulation of macrophage differentiation"/>
    <property type="evidence" value="ECO:0007669"/>
    <property type="project" value="TreeGrafter"/>
</dbReference>
<evidence type="ECO:0000256" key="2">
    <source>
        <dbReference type="ARBA" id="ARBA00004251"/>
    </source>
</evidence>
<dbReference type="GO" id="GO:0002687">
    <property type="term" value="P:positive regulation of leukocyte migration"/>
    <property type="evidence" value="ECO:0007669"/>
    <property type="project" value="UniProtKB-ARBA"/>
</dbReference>
<evidence type="ECO:0000313" key="23">
    <source>
        <dbReference type="Proteomes" id="UP000028990"/>
    </source>
</evidence>
<keyword evidence="4" id="KW-0202">Cytokine</keyword>
<dbReference type="GO" id="GO:0005886">
    <property type="term" value="C:plasma membrane"/>
    <property type="evidence" value="ECO:0007669"/>
    <property type="project" value="UniProtKB-SubCell"/>
</dbReference>
<evidence type="ECO:0000256" key="14">
    <source>
        <dbReference type="ARBA" id="ARBA00023157"/>
    </source>
</evidence>
<evidence type="ECO:0000256" key="21">
    <source>
        <dbReference type="SAM" id="Phobius"/>
    </source>
</evidence>
<evidence type="ECO:0000256" key="12">
    <source>
        <dbReference type="ARBA" id="ARBA00023030"/>
    </source>
</evidence>
<dbReference type="AlphaFoldDB" id="A0A091CY50"/>
<keyword evidence="6" id="KW-0399">Innate immunity</keyword>
<dbReference type="EMBL" id="KN123939">
    <property type="protein sequence ID" value="KFO22835.1"/>
    <property type="molecule type" value="Genomic_DNA"/>
</dbReference>
<name>A0A091CY50_FUKDA</name>
<keyword evidence="3" id="KW-1003">Cell membrane</keyword>